<keyword evidence="11 20" id="KW-0560">Oxidoreductase</keyword>
<dbReference type="Pfam" id="PF00141">
    <property type="entry name" value="peroxidase"/>
    <property type="match status" value="1"/>
</dbReference>
<keyword evidence="23" id="KW-1185">Reference proteome</keyword>
<gene>
    <name evidence="22" type="ORF">Cgig2_001006</name>
</gene>
<feature type="binding site" evidence="17">
    <location>
        <position position="101"/>
    </location>
    <ligand>
        <name>Ca(2+)</name>
        <dbReference type="ChEBI" id="CHEBI:29108"/>
        <label>1</label>
    </ligand>
</feature>
<evidence type="ECO:0000256" key="11">
    <source>
        <dbReference type="ARBA" id="ARBA00023002"/>
    </source>
</evidence>
<keyword evidence="10 17" id="KW-0106">Calcium</keyword>
<reference evidence="22" key="1">
    <citation type="submission" date="2022-04" db="EMBL/GenBank/DDBJ databases">
        <title>Carnegiea gigantea Genome sequencing and assembly v2.</title>
        <authorList>
            <person name="Copetti D."/>
            <person name="Sanderson M.J."/>
            <person name="Burquez A."/>
            <person name="Wojciechowski M.F."/>
        </authorList>
    </citation>
    <scope>NUCLEOTIDE SEQUENCE</scope>
    <source>
        <strain evidence="22">SGP5-SGP5p</strain>
        <tissue evidence="22">Aerial part</tissue>
    </source>
</reference>
<dbReference type="AlphaFoldDB" id="A0A9Q1JMW0"/>
<evidence type="ECO:0000313" key="22">
    <source>
        <dbReference type="EMBL" id="KAJ8425958.1"/>
    </source>
</evidence>
<evidence type="ECO:0000256" key="14">
    <source>
        <dbReference type="ARBA" id="ARBA00023180"/>
    </source>
</evidence>
<dbReference type="EC" id="1.11.1.7" evidence="5 20"/>
<evidence type="ECO:0000256" key="7">
    <source>
        <dbReference type="ARBA" id="ARBA00022617"/>
    </source>
</evidence>
<feature type="binding site" evidence="17">
    <location>
        <position position="89"/>
    </location>
    <ligand>
        <name>Ca(2+)</name>
        <dbReference type="ChEBI" id="CHEBI:29108"/>
        <label>1</label>
    </ligand>
</feature>
<dbReference type="InterPro" id="IPR019794">
    <property type="entry name" value="Peroxidases_AS"/>
</dbReference>
<evidence type="ECO:0000256" key="2">
    <source>
        <dbReference type="ARBA" id="ARBA00002322"/>
    </source>
</evidence>
<comment type="subcellular location">
    <subcellularLocation>
        <location evidence="3 20">Secreted</location>
    </subcellularLocation>
</comment>
<dbReference type="GO" id="GO:0006979">
    <property type="term" value="P:response to oxidative stress"/>
    <property type="evidence" value="ECO:0007669"/>
    <property type="project" value="UniProtKB-UniRule"/>
</dbReference>
<feature type="binding site" evidence="17">
    <location>
        <position position="254"/>
    </location>
    <ligand>
        <name>Ca(2+)</name>
        <dbReference type="ChEBI" id="CHEBI:29108"/>
        <label>2</label>
    </ligand>
</feature>
<feature type="active site" description="Proton acceptor" evidence="15">
    <location>
        <position position="79"/>
    </location>
</feature>
<dbReference type="PROSITE" id="PS50873">
    <property type="entry name" value="PEROXIDASE_4"/>
    <property type="match status" value="1"/>
</dbReference>
<comment type="function">
    <text evidence="2">Removal of H(2)O(2), oxidation of toxic reductants, biosynthesis and degradation of lignin, suberization, auxin catabolism, response to environmental stresses such as wounding, pathogen attack and oxidative stress. These functions might be dependent on each isozyme/isoform in each plant tissue.</text>
</comment>
<dbReference type="GO" id="GO:0020037">
    <property type="term" value="F:heme binding"/>
    <property type="evidence" value="ECO:0007669"/>
    <property type="project" value="UniProtKB-UniRule"/>
</dbReference>
<dbReference type="PROSITE" id="PS00436">
    <property type="entry name" value="PEROXIDASE_2"/>
    <property type="match status" value="1"/>
</dbReference>
<evidence type="ECO:0000256" key="13">
    <source>
        <dbReference type="ARBA" id="ARBA00023157"/>
    </source>
</evidence>
<feature type="binding site" evidence="17">
    <location>
        <position position="87"/>
    </location>
    <ligand>
        <name>Ca(2+)</name>
        <dbReference type="ChEBI" id="CHEBI:29108"/>
        <label>1</label>
    </ligand>
</feature>
<feature type="binding site" description="axial binding residue" evidence="17">
    <location>
        <position position="208"/>
    </location>
    <ligand>
        <name>heme b</name>
        <dbReference type="ChEBI" id="CHEBI:60344"/>
    </ligand>
    <ligandPart>
        <name>Fe</name>
        <dbReference type="ChEBI" id="CHEBI:18248"/>
    </ligandPart>
</feature>
<evidence type="ECO:0000256" key="17">
    <source>
        <dbReference type="PIRSR" id="PIRSR600823-3"/>
    </source>
</evidence>
<dbReference type="CDD" id="cd00693">
    <property type="entry name" value="secretory_peroxidase"/>
    <property type="match status" value="1"/>
</dbReference>
<keyword evidence="20" id="KW-0964">Secreted</keyword>
<keyword evidence="14" id="KW-0325">Glycoprotein</keyword>
<sequence>MIASLLYFLVIISPMMGARSSYMPKRKSIEVPVPIVPGLSYTYYDNTCPFMQFIIRDYLYQVFQSDITQAAGLLRLHFHDCFVQGCDGSVLLDGSASGPSEQDAPPNLTLRKEAFKIINDLQAIIQFYCGAVVSCSDIVALAARDSVYLAGGPYYDIPLGRRDSLNFATVNATLANLPAPSSNTTTLLNALATKNFTTTDVVALSGGHTIGRGHCISFNDRLYPTQDPTMDQTFANSLKVTCPAGNKDNTTVLDIRSPNIFDNKYYVDLVNRQGLFTSDQDLYTDSRTRGIVTSFATNQSLFFEKFVIAMLKMGQLSVLTGDQGEIRLNCSARNLHSMGQWSVVDGSKSQGRLSQY</sequence>
<evidence type="ECO:0000256" key="15">
    <source>
        <dbReference type="PIRSR" id="PIRSR600823-1"/>
    </source>
</evidence>
<evidence type="ECO:0000256" key="9">
    <source>
        <dbReference type="ARBA" id="ARBA00022729"/>
    </source>
</evidence>
<feature type="domain" description="Plant heme peroxidase family profile" evidence="21">
    <location>
        <begin position="38"/>
        <end position="334"/>
    </location>
</feature>
<keyword evidence="6 20" id="KW-0575">Peroxidase</keyword>
<dbReference type="FunFam" id="1.10.420.10:FF:000006">
    <property type="entry name" value="Peroxidase"/>
    <property type="match status" value="1"/>
</dbReference>
<feature type="disulfide bond" evidence="19">
    <location>
        <begin position="135"/>
        <end position="330"/>
    </location>
</feature>
<name>A0A9Q1JMW0_9CARY</name>
<dbReference type="PRINTS" id="PR00461">
    <property type="entry name" value="PLPEROXIDASE"/>
</dbReference>
<dbReference type="PRINTS" id="PR00458">
    <property type="entry name" value="PEROXIDASE"/>
</dbReference>
<dbReference type="GO" id="GO:0005576">
    <property type="term" value="C:extracellular region"/>
    <property type="evidence" value="ECO:0007669"/>
    <property type="project" value="UniProtKB-SubCell"/>
</dbReference>
<feature type="site" description="Transition state stabilizer" evidence="18">
    <location>
        <position position="75"/>
    </location>
</feature>
<dbReference type="OrthoDB" id="2113341at2759"/>
<protein>
    <recommendedName>
        <fullName evidence="5 20">Peroxidase</fullName>
        <ecNumber evidence="5 20">1.11.1.7</ecNumber>
    </recommendedName>
</protein>
<keyword evidence="13 19" id="KW-1015">Disulfide bond</keyword>
<comment type="catalytic activity">
    <reaction evidence="1 20">
        <text>2 a phenolic donor + H2O2 = 2 a phenolic radical donor + 2 H2O</text>
        <dbReference type="Rhea" id="RHEA:56136"/>
        <dbReference type="ChEBI" id="CHEBI:15377"/>
        <dbReference type="ChEBI" id="CHEBI:16240"/>
        <dbReference type="ChEBI" id="CHEBI:139520"/>
        <dbReference type="ChEBI" id="CHEBI:139521"/>
        <dbReference type="EC" id="1.11.1.7"/>
    </reaction>
</comment>
<dbReference type="PANTHER" id="PTHR31517:SF48">
    <property type="entry name" value="PEROXIDASE 16-RELATED"/>
    <property type="match status" value="1"/>
</dbReference>
<feature type="disulfide bond" evidence="19">
    <location>
        <begin position="81"/>
        <end position="86"/>
    </location>
</feature>
<dbReference type="SUPFAM" id="SSF48113">
    <property type="entry name" value="Heme-dependent peroxidases"/>
    <property type="match status" value="1"/>
</dbReference>
<keyword evidence="20" id="KW-0376">Hydrogen peroxide</keyword>
<evidence type="ECO:0000313" key="23">
    <source>
        <dbReference type="Proteomes" id="UP001153076"/>
    </source>
</evidence>
<comment type="similarity">
    <text evidence="4">Belongs to the peroxidase family. Ascorbate peroxidase subfamily.</text>
</comment>
<comment type="cofactor">
    <cofactor evidence="17 20">
        <name>Ca(2+)</name>
        <dbReference type="ChEBI" id="CHEBI:29108"/>
    </cofactor>
    <text evidence="17 20">Binds 2 calcium ions per subunit.</text>
</comment>
<evidence type="ECO:0000256" key="20">
    <source>
        <dbReference type="RuleBase" id="RU362060"/>
    </source>
</evidence>
<comment type="caution">
    <text evidence="22">The sequence shown here is derived from an EMBL/GenBank/DDBJ whole genome shotgun (WGS) entry which is preliminary data.</text>
</comment>
<accession>A0A9Q1JMW0</accession>
<evidence type="ECO:0000256" key="4">
    <source>
        <dbReference type="ARBA" id="ARBA00006873"/>
    </source>
</evidence>
<feature type="disulfide bond" evidence="19">
    <location>
        <begin position="215"/>
        <end position="242"/>
    </location>
</feature>
<evidence type="ECO:0000256" key="1">
    <source>
        <dbReference type="ARBA" id="ARBA00000189"/>
    </source>
</evidence>
<dbReference type="GO" id="GO:0046872">
    <property type="term" value="F:metal ion binding"/>
    <property type="evidence" value="ECO:0007669"/>
    <property type="project" value="UniProtKB-UniRule"/>
</dbReference>
<proteinExistence type="inferred from homology"/>
<evidence type="ECO:0000256" key="6">
    <source>
        <dbReference type="ARBA" id="ARBA00022559"/>
    </source>
</evidence>
<keyword evidence="12 17" id="KW-0408">Iron</keyword>
<organism evidence="22 23">
    <name type="scientific">Carnegiea gigantea</name>
    <dbReference type="NCBI Taxonomy" id="171969"/>
    <lineage>
        <taxon>Eukaryota</taxon>
        <taxon>Viridiplantae</taxon>
        <taxon>Streptophyta</taxon>
        <taxon>Embryophyta</taxon>
        <taxon>Tracheophyta</taxon>
        <taxon>Spermatophyta</taxon>
        <taxon>Magnoliopsida</taxon>
        <taxon>eudicotyledons</taxon>
        <taxon>Gunneridae</taxon>
        <taxon>Pentapetalae</taxon>
        <taxon>Caryophyllales</taxon>
        <taxon>Cactineae</taxon>
        <taxon>Cactaceae</taxon>
        <taxon>Cactoideae</taxon>
        <taxon>Echinocereeae</taxon>
        <taxon>Carnegiea</taxon>
    </lineage>
</organism>
<keyword evidence="9 20" id="KW-0732">Signal</keyword>
<evidence type="ECO:0000256" key="12">
    <source>
        <dbReference type="ARBA" id="ARBA00023004"/>
    </source>
</evidence>
<comment type="similarity">
    <text evidence="20">Belongs to the peroxidase family. Classical plant (class III) peroxidase subfamily.</text>
</comment>
<dbReference type="Proteomes" id="UP001153076">
    <property type="component" value="Unassembled WGS sequence"/>
</dbReference>
<evidence type="ECO:0000259" key="21">
    <source>
        <dbReference type="PROSITE" id="PS50873"/>
    </source>
</evidence>
<evidence type="ECO:0000256" key="5">
    <source>
        <dbReference type="ARBA" id="ARBA00012313"/>
    </source>
</evidence>
<keyword evidence="8 17" id="KW-0479">Metal-binding</keyword>
<feature type="chain" id="PRO_5040536739" description="Peroxidase" evidence="20">
    <location>
        <begin position="21"/>
        <end position="356"/>
    </location>
</feature>
<dbReference type="FunFam" id="1.10.520.10:FF:000009">
    <property type="entry name" value="Peroxidase"/>
    <property type="match status" value="1"/>
</dbReference>
<feature type="signal peptide" evidence="20">
    <location>
        <begin position="1"/>
        <end position="20"/>
    </location>
</feature>
<evidence type="ECO:0000256" key="19">
    <source>
        <dbReference type="PIRSR" id="PIRSR600823-5"/>
    </source>
</evidence>
<dbReference type="InterPro" id="IPR000823">
    <property type="entry name" value="Peroxidase_pln"/>
</dbReference>
<dbReference type="Gene3D" id="1.10.520.10">
    <property type="match status" value="1"/>
</dbReference>
<dbReference type="InterPro" id="IPR019793">
    <property type="entry name" value="Peroxidases_heam-ligand_BS"/>
</dbReference>
<comment type="cofactor">
    <cofactor evidence="17 20">
        <name>heme b</name>
        <dbReference type="ChEBI" id="CHEBI:60344"/>
    </cofactor>
    <text evidence="17 20">Binds 1 heme b (iron(II)-protoporphyrin IX) group per subunit.</text>
</comment>
<dbReference type="EMBL" id="JAKOGI010001373">
    <property type="protein sequence ID" value="KAJ8425958.1"/>
    <property type="molecule type" value="Genomic_DNA"/>
</dbReference>
<dbReference type="GO" id="GO:0140825">
    <property type="term" value="F:lactoperoxidase activity"/>
    <property type="evidence" value="ECO:0007669"/>
    <property type="project" value="UniProtKB-EC"/>
</dbReference>
<dbReference type="InterPro" id="IPR033905">
    <property type="entry name" value="Secretory_peroxidase"/>
</dbReference>
<keyword evidence="7 20" id="KW-0349">Heme</keyword>
<evidence type="ECO:0000256" key="8">
    <source>
        <dbReference type="ARBA" id="ARBA00022723"/>
    </source>
</evidence>
<evidence type="ECO:0000256" key="10">
    <source>
        <dbReference type="ARBA" id="ARBA00022837"/>
    </source>
</evidence>
<feature type="binding site" evidence="16">
    <location>
        <position position="178"/>
    </location>
    <ligand>
        <name>substrate</name>
    </ligand>
</feature>
<feature type="binding site" evidence="17">
    <location>
        <position position="83"/>
    </location>
    <ligand>
        <name>Ca(2+)</name>
        <dbReference type="ChEBI" id="CHEBI:29108"/>
        <label>1</label>
    </ligand>
</feature>
<evidence type="ECO:0000256" key="3">
    <source>
        <dbReference type="ARBA" id="ARBA00004613"/>
    </source>
</evidence>
<feature type="binding site" evidence="17">
    <location>
        <position position="209"/>
    </location>
    <ligand>
        <name>Ca(2+)</name>
        <dbReference type="ChEBI" id="CHEBI:29108"/>
        <label>2</label>
    </ligand>
</feature>
<dbReference type="PANTHER" id="PTHR31517">
    <property type="match status" value="1"/>
</dbReference>
<dbReference type="PROSITE" id="PS00435">
    <property type="entry name" value="PEROXIDASE_1"/>
    <property type="match status" value="1"/>
</dbReference>
<feature type="binding site" evidence="17">
    <location>
        <position position="80"/>
    </location>
    <ligand>
        <name>Ca(2+)</name>
        <dbReference type="ChEBI" id="CHEBI:29108"/>
        <label>1</label>
    </ligand>
</feature>
<dbReference type="InterPro" id="IPR010255">
    <property type="entry name" value="Haem_peroxidase_sf"/>
</dbReference>
<evidence type="ECO:0000256" key="16">
    <source>
        <dbReference type="PIRSR" id="PIRSR600823-2"/>
    </source>
</evidence>
<feature type="binding site" evidence="17">
    <location>
        <position position="85"/>
    </location>
    <ligand>
        <name>Ca(2+)</name>
        <dbReference type="ChEBI" id="CHEBI:29108"/>
        <label>1</label>
    </ligand>
</feature>
<dbReference type="Gene3D" id="1.10.420.10">
    <property type="entry name" value="Peroxidase, domain 2"/>
    <property type="match status" value="1"/>
</dbReference>
<dbReference type="GO" id="GO:0042744">
    <property type="term" value="P:hydrogen peroxide catabolic process"/>
    <property type="evidence" value="ECO:0007669"/>
    <property type="project" value="UniProtKB-KW"/>
</dbReference>
<feature type="disulfide bond" evidence="19">
    <location>
        <begin position="48"/>
        <end position="129"/>
    </location>
</feature>
<feature type="binding site" evidence="17">
    <location>
        <position position="262"/>
    </location>
    <ligand>
        <name>Ca(2+)</name>
        <dbReference type="ChEBI" id="CHEBI:29108"/>
        <label>2</label>
    </ligand>
</feature>
<evidence type="ECO:0000256" key="18">
    <source>
        <dbReference type="PIRSR" id="PIRSR600823-4"/>
    </source>
</evidence>
<dbReference type="InterPro" id="IPR002016">
    <property type="entry name" value="Haem_peroxidase"/>
</dbReference>